<dbReference type="InterPro" id="IPR016032">
    <property type="entry name" value="Sig_transdc_resp-reg_C-effctor"/>
</dbReference>
<evidence type="ECO:0000256" key="1">
    <source>
        <dbReference type="ARBA" id="ARBA00022553"/>
    </source>
</evidence>
<keyword evidence="1 3" id="KW-0597">Phosphoprotein</keyword>
<dbReference type="InterPro" id="IPR058245">
    <property type="entry name" value="NreC/VraR/RcsB-like_REC"/>
</dbReference>
<dbReference type="SUPFAM" id="SSF46894">
    <property type="entry name" value="C-terminal effector domain of the bipartite response regulators"/>
    <property type="match status" value="1"/>
</dbReference>
<dbReference type="SMART" id="SM00421">
    <property type="entry name" value="HTH_LUXR"/>
    <property type="match status" value="1"/>
</dbReference>
<dbReference type="SMART" id="SM00448">
    <property type="entry name" value="REC"/>
    <property type="match status" value="1"/>
</dbReference>
<dbReference type="SUPFAM" id="SSF52172">
    <property type="entry name" value="CheY-like"/>
    <property type="match status" value="1"/>
</dbReference>
<keyword evidence="7" id="KW-1185">Reference proteome</keyword>
<evidence type="ECO:0000313" key="7">
    <source>
        <dbReference type="Proteomes" id="UP000242415"/>
    </source>
</evidence>
<dbReference type="CDD" id="cd17535">
    <property type="entry name" value="REC_NarL-like"/>
    <property type="match status" value="1"/>
</dbReference>
<dbReference type="STRING" id="405436.SAMN05444365_104138"/>
<dbReference type="RefSeq" id="WP_245736618.1">
    <property type="nucleotide sequence ID" value="NZ_FNPH01000004.1"/>
</dbReference>
<feature type="modified residue" description="4-aspartylphosphate" evidence="3">
    <location>
        <position position="54"/>
    </location>
</feature>
<dbReference type="EMBL" id="FNPH01000004">
    <property type="protein sequence ID" value="SDY91867.1"/>
    <property type="molecule type" value="Genomic_DNA"/>
</dbReference>
<gene>
    <name evidence="6" type="ORF">SAMN05444365_104138</name>
</gene>
<protein>
    <submittedName>
        <fullName evidence="6">Two component transcriptional regulator, LuxR family</fullName>
    </submittedName>
</protein>
<dbReference type="Gene3D" id="3.40.50.2300">
    <property type="match status" value="1"/>
</dbReference>
<feature type="domain" description="Response regulatory" evidence="5">
    <location>
        <begin position="3"/>
        <end position="119"/>
    </location>
</feature>
<dbReference type="InterPro" id="IPR001789">
    <property type="entry name" value="Sig_transdc_resp-reg_receiver"/>
</dbReference>
<dbReference type="PANTHER" id="PTHR43214:SF42">
    <property type="entry name" value="TRANSCRIPTIONAL REGULATORY PROTEIN DESR"/>
    <property type="match status" value="1"/>
</dbReference>
<keyword evidence="2" id="KW-0238">DNA-binding</keyword>
<evidence type="ECO:0000256" key="3">
    <source>
        <dbReference type="PROSITE-ProRule" id="PRU00169"/>
    </source>
</evidence>
<dbReference type="GO" id="GO:0003677">
    <property type="term" value="F:DNA binding"/>
    <property type="evidence" value="ECO:0007669"/>
    <property type="project" value="UniProtKB-KW"/>
</dbReference>
<dbReference type="PRINTS" id="PR00038">
    <property type="entry name" value="HTHLUXR"/>
</dbReference>
<sequence length="201" mass="21629">MIRIMIVEEMGLLRGALRAVLSSEDDLEVIADLSDGADVPAVAARERPDVLLVDLELAGTDMLAVLRRLTGEVPGCAVLALSRQRSPEALQEALLAGVRGFIGKDVPPAELARLVRAVARGERVVDPVAAVAALRPTSGPLTGREREVLRAAAMGLPSKEIARTLFLAHGTVRNHLSVILRKTGTRNRMEAIRRAQQEGWL</sequence>
<proteinExistence type="predicted"/>
<dbReference type="GO" id="GO:0000160">
    <property type="term" value="P:phosphorelay signal transduction system"/>
    <property type="evidence" value="ECO:0007669"/>
    <property type="project" value="InterPro"/>
</dbReference>
<evidence type="ECO:0000259" key="5">
    <source>
        <dbReference type="PROSITE" id="PS50110"/>
    </source>
</evidence>
<dbReference type="GO" id="GO:0006355">
    <property type="term" value="P:regulation of DNA-templated transcription"/>
    <property type="evidence" value="ECO:0007669"/>
    <property type="project" value="InterPro"/>
</dbReference>
<dbReference type="InterPro" id="IPR039420">
    <property type="entry name" value="WalR-like"/>
</dbReference>
<dbReference type="PROSITE" id="PS50043">
    <property type="entry name" value="HTH_LUXR_2"/>
    <property type="match status" value="1"/>
</dbReference>
<organism evidence="6 7">
    <name type="scientific">Micromonospora pattaloongensis</name>
    <dbReference type="NCBI Taxonomy" id="405436"/>
    <lineage>
        <taxon>Bacteria</taxon>
        <taxon>Bacillati</taxon>
        <taxon>Actinomycetota</taxon>
        <taxon>Actinomycetes</taxon>
        <taxon>Micromonosporales</taxon>
        <taxon>Micromonosporaceae</taxon>
        <taxon>Micromonospora</taxon>
    </lineage>
</organism>
<accession>A0A1H3NSH8</accession>
<evidence type="ECO:0000256" key="2">
    <source>
        <dbReference type="ARBA" id="ARBA00023125"/>
    </source>
</evidence>
<reference evidence="7" key="1">
    <citation type="submission" date="2016-10" db="EMBL/GenBank/DDBJ databases">
        <authorList>
            <person name="Varghese N."/>
            <person name="Submissions S."/>
        </authorList>
    </citation>
    <scope>NUCLEOTIDE SEQUENCE [LARGE SCALE GENOMIC DNA]</scope>
    <source>
        <strain evidence="7">DSM 45245</strain>
    </source>
</reference>
<dbReference type="PROSITE" id="PS50110">
    <property type="entry name" value="RESPONSE_REGULATORY"/>
    <property type="match status" value="1"/>
</dbReference>
<dbReference type="AlphaFoldDB" id="A0A1H3NSH8"/>
<dbReference type="CDD" id="cd06170">
    <property type="entry name" value="LuxR_C_like"/>
    <property type="match status" value="1"/>
</dbReference>
<feature type="domain" description="HTH luxR-type" evidence="4">
    <location>
        <begin position="134"/>
        <end position="199"/>
    </location>
</feature>
<dbReference type="Pfam" id="PF00196">
    <property type="entry name" value="GerE"/>
    <property type="match status" value="1"/>
</dbReference>
<dbReference type="Proteomes" id="UP000242415">
    <property type="component" value="Unassembled WGS sequence"/>
</dbReference>
<dbReference type="PANTHER" id="PTHR43214">
    <property type="entry name" value="TWO-COMPONENT RESPONSE REGULATOR"/>
    <property type="match status" value="1"/>
</dbReference>
<name>A0A1H3NSH8_9ACTN</name>
<dbReference type="Pfam" id="PF00072">
    <property type="entry name" value="Response_reg"/>
    <property type="match status" value="1"/>
</dbReference>
<dbReference type="InterPro" id="IPR000792">
    <property type="entry name" value="Tscrpt_reg_LuxR_C"/>
</dbReference>
<evidence type="ECO:0000259" key="4">
    <source>
        <dbReference type="PROSITE" id="PS50043"/>
    </source>
</evidence>
<dbReference type="InterPro" id="IPR011006">
    <property type="entry name" value="CheY-like_superfamily"/>
</dbReference>
<evidence type="ECO:0000313" key="6">
    <source>
        <dbReference type="EMBL" id="SDY91867.1"/>
    </source>
</evidence>